<gene>
    <name evidence="1" type="ordered locus">swp_2550</name>
</gene>
<reference evidence="1 2" key="1">
    <citation type="journal article" date="2008" name="PLoS ONE">
        <title>Environmental adaptation: genomic analysis of the piezotolerant and psychrotolerant deep-sea iron reducing bacterium Shewanella piezotolerans WP3.</title>
        <authorList>
            <person name="Wang F."/>
            <person name="Wang J."/>
            <person name="Jian H."/>
            <person name="Zhang B."/>
            <person name="Li S."/>
            <person name="Wang F."/>
            <person name="Zeng X."/>
            <person name="Gao L."/>
            <person name="Bartlett D.H."/>
            <person name="Yu J."/>
            <person name="Hu S."/>
            <person name="Xiao X."/>
        </authorList>
    </citation>
    <scope>NUCLEOTIDE SEQUENCE [LARGE SCALE GENOMIC DNA]</scope>
    <source>
        <strain evidence="2">WP3 / JCM 13877</strain>
    </source>
</reference>
<proteinExistence type="predicted"/>
<sequence length="114" mass="12954">MVLMSDKFFFKGRKTPKPKHESYGYNTKRAAKLGTEVNPLMLSVQTEDRRVEIIKLLEDNQLLGQVTIDATTEENIIDLMGILNKPVTTRFEKQPNRNDPCTCGSGKKYKKCCG</sequence>
<dbReference type="NCBIfam" id="TIGR04102">
    <property type="entry name" value="SWIM_PBPRA1643"/>
    <property type="match status" value="1"/>
</dbReference>
<dbReference type="STRING" id="225849.swp_2550"/>
<protein>
    <submittedName>
        <fullName evidence="1">SEC-C motif domain protein</fullName>
    </submittedName>
</protein>
<dbReference type="Proteomes" id="UP000000753">
    <property type="component" value="Chromosome"/>
</dbReference>
<dbReference type="HOGENOM" id="CLU_172553_0_0_6"/>
<organism evidence="1 2">
    <name type="scientific">Shewanella piezotolerans (strain WP3 / JCM 13877)</name>
    <dbReference type="NCBI Taxonomy" id="225849"/>
    <lineage>
        <taxon>Bacteria</taxon>
        <taxon>Pseudomonadati</taxon>
        <taxon>Pseudomonadota</taxon>
        <taxon>Gammaproteobacteria</taxon>
        <taxon>Alteromonadales</taxon>
        <taxon>Shewanellaceae</taxon>
        <taxon>Shewanella</taxon>
    </lineage>
</organism>
<keyword evidence="2" id="KW-1185">Reference proteome</keyword>
<evidence type="ECO:0000313" key="1">
    <source>
        <dbReference type="EMBL" id="ACJ29289.1"/>
    </source>
</evidence>
<dbReference type="Gene3D" id="3.10.450.50">
    <property type="match status" value="1"/>
</dbReference>
<dbReference type="AlphaFoldDB" id="B8CP45"/>
<name>B8CP45_SHEPW</name>
<dbReference type="PANTHER" id="PTHR33747:SF1">
    <property type="entry name" value="ADENYLATE CYCLASE-ASSOCIATED CAP C-TERMINAL DOMAIN-CONTAINING PROTEIN"/>
    <property type="match status" value="1"/>
</dbReference>
<dbReference type="Pfam" id="PF02810">
    <property type="entry name" value="SEC-C"/>
    <property type="match status" value="1"/>
</dbReference>
<dbReference type="KEGG" id="swp:swp_2550"/>
<dbReference type="InterPro" id="IPR026368">
    <property type="entry name" value="SWIM_PBPRA1643"/>
</dbReference>
<dbReference type="PANTHER" id="PTHR33747">
    <property type="entry name" value="UPF0225 PROTEIN SCO1677"/>
    <property type="match status" value="1"/>
</dbReference>
<accession>B8CP45</accession>
<evidence type="ECO:0000313" key="2">
    <source>
        <dbReference type="Proteomes" id="UP000000753"/>
    </source>
</evidence>
<dbReference type="EMBL" id="CP000472">
    <property type="protein sequence ID" value="ACJ29289.1"/>
    <property type="molecule type" value="Genomic_DNA"/>
</dbReference>
<dbReference type="eggNOG" id="COG3012">
    <property type="taxonomic scope" value="Bacteria"/>
</dbReference>
<dbReference type="SUPFAM" id="SSF103642">
    <property type="entry name" value="Sec-C motif"/>
    <property type="match status" value="1"/>
</dbReference>
<dbReference type="InterPro" id="IPR004027">
    <property type="entry name" value="SEC_C_motif"/>
</dbReference>